<sequence>MEICHFSHKHWLTLSAMDDAGKPCRACSRPIFDFGYVCHDCNFHLHKKCAKLPQSIHHCLHPKHPLTLHFNQSETFECSVCKETDSGFTFRCCECNFNMDVTCFLRNQPCLNLPPREEKTRKLLHFSHNHPLTLCFLTKKDYVRCSGCERQICGPAYRCKVCCQRFTLDKCCAQLPCLKEHPFHPLHTLTLCKKSPYGDTRAVCDACKKTICGFVYHCDICQFDLDVVCASLTPSLKHEKHDGCLAFFEEINGQVPCNLCGKSCSNNLYRCISCNFNAHSTCLQFASTVKHKYHPHFLTLKGSTPPKNDPSGILCATCDKKISPKARAYYCGECSYGVHLECVVSEDQADLGKLLVDVTRVQDDIDAITTRLKPCSRQPRCNCHSVETQLRISIDEDTGMSRNVFQHCHST</sequence>
<dbReference type="OMA" id="FCSICAK"/>
<reference evidence="6" key="1">
    <citation type="submission" date="2013-07" db="EMBL/GenBank/DDBJ databases">
        <title>The genome of Eucalyptus grandis.</title>
        <authorList>
            <person name="Schmutz J."/>
            <person name="Hayes R."/>
            <person name="Myburg A."/>
            <person name="Tuskan G."/>
            <person name="Grattapaglia D."/>
            <person name="Rokhsar D.S."/>
        </authorList>
    </citation>
    <scope>NUCLEOTIDE SEQUENCE</scope>
    <source>
        <tissue evidence="6">Leaf extractions</tissue>
    </source>
</reference>
<evidence type="ECO:0000256" key="1">
    <source>
        <dbReference type="ARBA" id="ARBA00022723"/>
    </source>
</evidence>
<keyword evidence="3" id="KW-0863">Zinc-finger</keyword>
<dbReference type="InterPro" id="IPR001965">
    <property type="entry name" value="Znf_PHD"/>
</dbReference>
<organism evidence="6">
    <name type="scientific">Eucalyptus grandis</name>
    <name type="common">Flooded gum</name>
    <dbReference type="NCBI Taxonomy" id="71139"/>
    <lineage>
        <taxon>Eukaryota</taxon>
        <taxon>Viridiplantae</taxon>
        <taxon>Streptophyta</taxon>
        <taxon>Embryophyta</taxon>
        <taxon>Tracheophyta</taxon>
        <taxon>Spermatophyta</taxon>
        <taxon>Magnoliopsida</taxon>
        <taxon>eudicotyledons</taxon>
        <taxon>Gunneridae</taxon>
        <taxon>Pentapetalae</taxon>
        <taxon>rosids</taxon>
        <taxon>malvids</taxon>
        <taxon>Myrtales</taxon>
        <taxon>Myrtaceae</taxon>
        <taxon>Myrtoideae</taxon>
        <taxon>Eucalypteae</taxon>
        <taxon>Eucalyptus</taxon>
    </lineage>
</organism>
<evidence type="ECO:0000256" key="3">
    <source>
        <dbReference type="ARBA" id="ARBA00022771"/>
    </source>
</evidence>
<dbReference type="PROSITE" id="PS00479">
    <property type="entry name" value="ZF_DAG_PE_1"/>
    <property type="match status" value="1"/>
</dbReference>
<evidence type="ECO:0000313" key="6">
    <source>
        <dbReference type="EMBL" id="KCW77906.1"/>
    </source>
</evidence>
<name>A0A059CIA6_EUCGR</name>
<dbReference type="Gene3D" id="3.30.60.20">
    <property type="match status" value="1"/>
</dbReference>
<dbReference type="SMART" id="SM00109">
    <property type="entry name" value="C1"/>
    <property type="match status" value="5"/>
</dbReference>
<dbReference type="PROSITE" id="PS50081">
    <property type="entry name" value="ZF_DAG_PE_2"/>
    <property type="match status" value="1"/>
</dbReference>
<dbReference type="InterPro" id="IPR046349">
    <property type="entry name" value="C1-like_sf"/>
</dbReference>
<feature type="domain" description="Phorbol-ester/DAG-type" evidence="5">
    <location>
        <begin position="9"/>
        <end position="59"/>
    </location>
</feature>
<dbReference type="FunCoup" id="A0A059CIA6">
    <property type="interactions" value="256"/>
</dbReference>
<dbReference type="Gramene" id="KCW77906">
    <property type="protein sequence ID" value="KCW77906"/>
    <property type="gene ID" value="EUGRSUZ_D02164"/>
</dbReference>
<evidence type="ECO:0000256" key="4">
    <source>
        <dbReference type="ARBA" id="ARBA00022833"/>
    </source>
</evidence>
<dbReference type="eggNOG" id="ENOG502RANS">
    <property type="taxonomic scope" value="Eukaryota"/>
</dbReference>
<dbReference type="PANTHER" id="PTHR46288">
    <property type="entry name" value="PHORBOL-ESTER/DAG-TYPE DOMAIN-CONTAINING PROTEIN"/>
    <property type="match status" value="1"/>
</dbReference>
<protein>
    <recommendedName>
        <fullName evidence="5">Phorbol-ester/DAG-type domain-containing protein</fullName>
    </recommendedName>
</protein>
<dbReference type="SMART" id="SM00249">
    <property type="entry name" value="PHD"/>
    <property type="match status" value="2"/>
</dbReference>
<evidence type="ECO:0000256" key="2">
    <source>
        <dbReference type="ARBA" id="ARBA00022737"/>
    </source>
</evidence>
<gene>
    <name evidence="6" type="ORF">EUGRSUZ_D02164</name>
</gene>
<dbReference type="InterPro" id="IPR002219">
    <property type="entry name" value="PKC_DAG/PE"/>
</dbReference>
<dbReference type="SUPFAM" id="SSF57889">
    <property type="entry name" value="Cysteine-rich domain"/>
    <property type="match status" value="4"/>
</dbReference>
<accession>A0A059CIA6</accession>
<dbReference type="PANTHER" id="PTHR46288:SF27">
    <property type="entry name" value="CYSTEINE_HISTIDINE-RICH C1 DOMAIN FAMILY PROTEIN"/>
    <property type="match status" value="1"/>
</dbReference>
<keyword evidence="4" id="KW-0862">Zinc</keyword>
<dbReference type="InterPro" id="IPR004146">
    <property type="entry name" value="DC1"/>
</dbReference>
<dbReference type="AlphaFoldDB" id="A0A059CIA6"/>
<proteinExistence type="predicted"/>
<dbReference type="Pfam" id="PF03107">
    <property type="entry name" value="C1_2"/>
    <property type="match status" value="4"/>
</dbReference>
<evidence type="ECO:0000259" key="5">
    <source>
        <dbReference type="PROSITE" id="PS50081"/>
    </source>
</evidence>
<keyword evidence="1" id="KW-0479">Metal-binding</keyword>
<keyword evidence="2" id="KW-0677">Repeat</keyword>
<dbReference type="GO" id="GO:0008270">
    <property type="term" value="F:zinc ion binding"/>
    <property type="evidence" value="ECO:0007669"/>
    <property type="project" value="UniProtKB-KW"/>
</dbReference>
<dbReference type="InParanoid" id="A0A059CIA6"/>
<dbReference type="EMBL" id="KK198756">
    <property type="protein sequence ID" value="KCW77906.1"/>
    <property type="molecule type" value="Genomic_DNA"/>
</dbReference>